<accession>A0A428T4H2</accession>
<feature type="transmembrane region" description="Helical" evidence="1">
    <location>
        <begin position="128"/>
        <end position="147"/>
    </location>
</feature>
<dbReference type="AlphaFoldDB" id="A0A428T4H2"/>
<protein>
    <submittedName>
        <fullName evidence="2">Uncharacterized protein</fullName>
    </submittedName>
</protein>
<dbReference type="STRING" id="1325735.A0A428T4H2"/>
<organism evidence="2 3">
    <name type="scientific">Fusarium oligoseptatum</name>
    <dbReference type="NCBI Taxonomy" id="2604345"/>
    <lineage>
        <taxon>Eukaryota</taxon>
        <taxon>Fungi</taxon>
        <taxon>Dikarya</taxon>
        <taxon>Ascomycota</taxon>
        <taxon>Pezizomycotina</taxon>
        <taxon>Sordariomycetes</taxon>
        <taxon>Hypocreomycetidae</taxon>
        <taxon>Hypocreales</taxon>
        <taxon>Nectriaceae</taxon>
        <taxon>Fusarium</taxon>
        <taxon>Fusarium solani species complex</taxon>
    </lineage>
</organism>
<keyword evidence="1" id="KW-0472">Membrane</keyword>
<proteinExistence type="predicted"/>
<gene>
    <name evidence="2" type="ORF">CEP52_011183</name>
</gene>
<dbReference type="Pfam" id="PF11374">
    <property type="entry name" value="DUF3176"/>
    <property type="match status" value="1"/>
</dbReference>
<dbReference type="InterPro" id="IPR021514">
    <property type="entry name" value="DUF3176"/>
</dbReference>
<dbReference type="Proteomes" id="UP000287144">
    <property type="component" value="Unassembled WGS sequence"/>
</dbReference>
<name>A0A428T4H2_9HYPO</name>
<reference evidence="2 3" key="1">
    <citation type="submission" date="2017-06" db="EMBL/GenBank/DDBJ databases">
        <title>Comparative genomic analysis of Ambrosia Fusariam Clade fungi.</title>
        <authorList>
            <person name="Stajich J.E."/>
            <person name="Carrillo J."/>
            <person name="Kijimoto T."/>
            <person name="Eskalen A."/>
            <person name="O'Donnell K."/>
            <person name="Kasson M."/>
        </authorList>
    </citation>
    <scope>NUCLEOTIDE SEQUENCE [LARGE SCALE GENOMIC DNA]</scope>
    <source>
        <strain evidence="2 3">NRRL62579</strain>
    </source>
</reference>
<keyword evidence="1" id="KW-1133">Transmembrane helix</keyword>
<feature type="transmembrane region" description="Helical" evidence="1">
    <location>
        <begin position="189"/>
        <end position="207"/>
    </location>
</feature>
<evidence type="ECO:0000256" key="1">
    <source>
        <dbReference type="SAM" id="Phobius"/>
    </source>
</evidence>
<keyword evidence="1" id="KW-0812">Transmembrane</keyword>
<sequence length="672" mass="75325">MSEFASTDRLIPRPVSPITEDDHDIFRTFVNGSDEFTLQPLGSSSDVTSLSLRACPYSVEERDVETLPGNPTRHVKGLRNLILDWNLELFALISSTVSLSSLIILLAYQDNEPLSTWTVPLSLNTVVSILSVIIKTPLAFTVGTCIGQGKWAWFSKRQGPLSAFVAIEEAGRGPLGSLTLMWKLGFRHWVCFGAGITLALLAIDPFLQGLVQYVGEMSQTGEIGASMMRSRGLDVGEWYRKIQSTRRLDGQAVHFDCYGHMQPDIGLSLATKIGFVNASILRPVHPPKLSCRTGNCTWPAFSTLGICSSCQDISYTVEKDFQPYGSCGSIHEHEMTNYSIRSSYGQGISPPALLRASGYLNESSKCVEGDDPKIYSRVIFQPNDTHSFRDWDTLLASFAVLQAQEEYWSNKIKWNDTKVYATECALRYCIQVYQPTMINGNLDEGRISVSFEREPSSWQPKETNSSIRAAIEKTFGNLFAWSNETECWMMIPRNDLRLRLLDYDDLLPPDSDIQLIFNITHKSITSMMRSLDFQAMESINRGLLNSRNITATFENVARLMSYQMRDTNGSPVQGKTEQWVIYIKVRWELISGPVLLLLAATLFSARVVMESRGIELETSKSEPLELLLYGFDAKSRDCLRANRKAGKSIEGNIIQLEEAVEGPELRLKEGPK</sequence>
<feature type="transmembrane region" description="Helical" evidence="1">
    <location>
        <begin position="89"/>
        <end position="108"/>
    </location>
</feature>
<dbReference type="EMBL" id="NKCK01000132">
    <property type="protein sequence ID" value="RSL96931.1"/>
    <property type="molecule type" value="Genomic_DNA"/>
</dbReference>
<dbReference type="PANTHER" id="PTHR35394">
    <property type="entry name" value="DUF3176 DOMAIN-CONTAINING PROTEIN"/>
    <property type="match status" value="1"/>
</dbReference>
<keyword evidence="3" id="KW-1185">Reference proteome</keyword>
<evidence type="ECO:0000313" key="3">
    <source>
        <dbReference type="Proteomes" id="UP000287144"/>
    </source>
</evidence>
<comment type="caution">
    <text evidence="2">The sequence shown here is derived from an EMBL/GenBank/DDBJ whole genome shotgun (WGS) entry which is preliminary data.</text>
</comment>
<evidence type="ECO:0000313" key="2">
    <source>
        <dbReference type="EMBL" id="RSL96931.1"/>
    </source>
</evidence>
<dbReference type="PANTHER" id="PTHR35394:SF5">
    <property type="entry name" value="DUF3176 DOMAIN-CONTAINING PROTEIN"/>
    <property type="match status" value="1"/>
</dbReference>